<keyword evidence="10 16" id="KW-1133">Transmembrane helix</keyword>
<evidence type="ECO:0000256" key="10">
    <source>
        <dbReference type="ARBA" id="ARBA00022989"/>
    </source>
</evidence>
<dbReference type="PANTHER" id="PTHR12726:SF0">
    <property type="entry name" value="CERAMIDE GLUCOSYLTRANSFERASE"/>
    <property type="match status" value="1"/>
</dbReference>
<dbReference type="UniPathway" id="UPA00222"/>
<evidence type="ECO:0000256" key="11">
    <source>
        <dbReference type="ARBA" id="ARBA00023136"/>
    </source>
</evidence>
<evidence type="ECO:0000256" key="15">
    <source>
        <dbReference type="SAM" id="MobiDB-lite"/>
    </source>
</evidence>
<dbReference type="GeneID" id="37013794"/>
<evidence type="ECO:0000256" key="8">
    <source>
        <dbReference type="ARBA" id="ARBA00022679"/>
    </source>
</evidence>
<accession>A0A316U903</accession>
<dbReference type="PANTHER" id="PTHR12726">
    <property type="entry name" value="CERAMIDE GLUCOSYLTRANSFERASE"/>
    <property type="match status" value="1"/>
</dbReference>
<dbReference type="AlphaFoldDB" id="A0A316U903"/>
<evidence type="ECO:0000256" key="16">
    <source>
        <dbReference type="SAM" id="Phobius"/>
    </source>
</evidence>
<dbReference type="InterPro" id="IPR025993">
    <property type="entry name" value="Ceramide_glucosylTrfase"/>
</dbReference>
<dbReference type="GO" id="GO:0008120">
    <property type="term" value="F:ceramide glucosyltransferase activity"/>
    <property type="evidence" value="ECO:0007669"/>
    <property type="project" value="UniProtKB-EC"/>
</dbReference>
<keyword evidence="9 16" id="KW-0812">Transmembrane</keyword>
<evidence type="ECO:0000256" key="3">
    <source>
        <dbReference type="ARBA" id="ARBA00004991"/>
    </source>
</evidence>
<comment type="similarity">
    <text evidence="4">Belongs to the glycosyltransferase 2 family.</text>
</comment>
<keyword evidence="8" id="KW-0808">Transferase</keyword>
<feature type="compositionally biased region" description="Polar residues" evidence="15">
    <location>
        <begin position="475"/>
        <end position="488"/>
    </location>
</feature>
<feature type="region of interest" description="Disordered" evidence="15">
    <location>
        <begin position="553"/>
        <end position="592"/>
    </location>
</feature>
<feature type="region of interest" description="Disordered" evidence="15">
    <location>
        <begin position="283"/>
        <end position="303"/>
    </location>
</feature>
<dbReference type="Proteomes" id="UP000245942">
    <property type="component" value="Unassembled WGS sequence"/>
</dbReference>
<comment type="pathway">
    <text evidence="2">Lipid metabolism; sphingolipid metabolism.</text>
</comment>
<reference evidence="17 18" key="1">
    <citation type="journal article" date="2018" name="Mol. Biol. Evol.">
        <title>Broad Genomic Sampling Reveals a Smut Pathogenic Ancestry of the Fungal Clade Ustilaginomycotina.</title>
        <authorList>
            <person name="Kijpornyongpan T."/>
            <person name="Mondo S.J."/>
            <person name="Barry K."/>
            <person name="Sandor L."/>
            <person name="Lee J."/>
            <person name="Lipzen A."/>
            <person name="Pangilinan J."/>
            <person name="LaButti K."/>
            <person name="Hainaut M."/>
            <person name="Henrissat B."/>
            <person name="Grigoriev I.V."/>
            <person name="Spatafora J.W."/>
            <person name="Aime M.C."/>
        </authorList>
    </citation>
    <scope>NUCLEOTIDE SEQUENCE [LARGE SCALE GENOMIC DNA]</scope>
    <source>
        <strain evidence="17 18">MCA 4718</strain>
    </source>
</reference>
<sequence length="592" mass="64310">MAGAGVFSALGAILSTLGILWYIFIWTLCLFGLHRARVVFAQPPRLLASQQLPSTPGRGMEEEEDRANLPGVSILRPLAGSDANLYANLASTFQQDYPAAKHEVIFSVSSEEDAALPIVRRVVAEYAAGGTSSGKVKAQIIVGDVKAGVNPKVNNLLRPYSLAQHDILWIVDSQVRLCSSTLRSAVAQLLAPSPTPSPTWLHRRPHGSRVGLLHCVPLGVDHHEGSLASLVERVFLSTTHAKMYLAMNALAVESCVMGKSNMWRKSDLEQVPDSFFAVGLDGSREEDPEGALGSPAFQVETQSSQARPFVLDDEAEEGAEETGEEESLSIIRQARPLARFSIYLAEDNMVATSLWRPPLSLSHVLASGSACIARTNVGEIRTLADYIGRRSRWIRVRRHMVPEATIAEPLTESPLAGLVGFCSLRFFGLWPSGLLAATLFFLVHFTGWYLVDFAVLAALESGSGEWSPQAEERGSTSGTQAESRAQHTSPPPAPRLFTRKGERWEFTKAWILREALALPIFCWSIWGGNEVNWRGQPYRILSDSRAAQILPHAPTGRRRGTGLRTVRGAGAGTGAGGASASRAEYQSLPSEE</sequence>
<dbReference type="InterPro" id="IPR029044">
    <property type="entry name" value="Nucleotide-diphossugar_trans"/>
</dbReference>
<evidence type="ECO:0000256" key="12">
    <source>
        <dbReference type="ARBA" id="ARBA00031017"/>
    </source>
</evidence>
<comment type="pathway">
    <text evidence="3">Sphingolipid metabolism.</text>
</comment>
<evidence type="ECO:0000256" key="13">
    <source>
        <dbReference type="ARBA" id="ARBA00031543"/>
    </source>
</evidence>
<feature type="transmembrane region" description="Helical" evidence="16">
    <location>
        <begin position="6"/>
        <end position="33"/>
    </location>
</feature>
<keyword evidence="7" id="KW-0328">Glycosyltransferase</keyword>
<keyword evidence="18" id="KW-1185">Reference proteome</keyword>
<protein>
    <recommendedName>
        <fullName evidence="6">Ceramide glucosyltransferase</fullName>
        <ecNumber evidence="5">2.4.1.80</ecNumber>
    </recommendedName>
    <alternativeName>
        <fullName evidence="13">Glucosylceramide synthase</fullName>
    </alternativeName>
    <alternativeName>
        <fullName evidence="14">UDP-glucose ceramide glucosyltransferase</fullName>
    </alternativeName>
    <alternativeName>
        <fullName evidence="12">UDP-glucose:N-acylsphingosine D-glucosyltransferase</fullName>
    </alternativeName>
</protein>
<dbReference type="SUPFAM" id="SSF53448">
    <property type="entry name" value="Nucleotide-diphospho-sugar transferases"/>
    <property type="match status" value="1"/>
</dbReference>
<keyword evidence="11 16" id="KW-0472">Membrane</keyword>
<name>A0A316U903_9BASI</name>
<dbReference type="STRING" id="1684307.A0A316U903"/>
<dbReference type="RefSeq" id="XP_025348897.1">
    <property type="nucleotide sequence ID" value="XM_025492060.1"/>
</dbReference>
<evidence type="ECO:0000256" key="4">
    <source>
        <dbReference type="ARBA" id="ARBA00006739"/>
    </source>
</evidence>
<proteinExistence type="inferred from homology"/>
<dbReference type="GO" id="GO:0006679">
    <property type="term" value="P:glucosylceramide biosynthetic process"/>
    <property type="evidence" value="ECO:0007669"/>
    <property type="project" value="TreeGrafter"/>
</dbReference>
<evidence type="ECO:0000256" key="9">
    <source>
        <dbReference type="ARBA" id="ARBA00022692"/>
    </source>
</evidence>
<evidence type="ECO:0000256" key="2">
    <source>
        <dbReference type="ARBA" id="ARBA00004760"/>
    </source>
</evidence>
<dbReference type="Pfam" id="PF13506">
    <property type="entry name" value="Glyco_transf_21"/>
    <property type="match status" value="2"/>
</dbReference>
<organism evidence="17 18">
    <name type="scientific">Pseudomicrostroma glucosiphilum</name>
    <dbReference type="NCBI Taxonomy" id="1684307"/>
    <lineage>
        <taxon>Eukaryota</taxon>
        <taxon>Fungi</taxon>
        <taxon>Dikarya</taxon>
        <taxon>Basidiomycota</taxon>
        <taxon>Ustilaginomycotina</taxon>
        <taxon>Exobasidiomycetes</taxon>
        <taxon>Microstromatales</taxon>
        <taxon>Microstromatales incertae sedis</taxon>
        <taxon>Pseudomicrostroma</taxon>
    </lineage>
</organism>
<dbReference type="OrthoDB" id="1483400at2759"/>
<feature type="region of interest" description="Disordered" evidence="15">
    <location>
        <begin position="465"/>
        <end position="497"/>
    </location>
</feature>
<evidence type="ECO:0000313" key="18">
    <source>
        <dbReference type="Proteomes" id="UP000245942"/>
    </source>
</evidence>
<evidence type="ECO:0000256" key="6">
    <source>
        <dbReference type="ARBA" id="ARBA00019988"/>
    </source>
</evidence>
<comment type="subcellular location">
    <subcellularLocation>
        <location evidence="1">Membrane</location>
        <topology evidence="1">Multi-pass membrane protein</topology>
    </subcellularLocation>
</comment>
<evidence type="ECO:0000256" key="1">
    <source>
        <dbReference type="ARBA" id="ARBA00004141"/>
    </source>
</evidence>
<dbReference type="EC" id="2.4.1.80" evidence="5"/>
<evidence type="ECO:0000256" key="7">
    <source>
        <dbReference type="ARBA" id="ARBA00022676"/>
    </source>
</evidence>
<evidence type="ECO:0000256" key="5">
    <source>
        <dbReference type="ARBA" id="ARBA00012699"/>
    </source>
</evidence>
<gene>
    <name evidence="17" type="ORF">BCV69DRAFT_281667</name>
</gene>
<dbReference type="GO" id="GO:0016020">
    <property type="term" value="C:membrane"/>
    <property type="evidence" value="ECO:0007669"/>
    <property type="project" value="UniProtKB-SubCell"/>
</dbReference>
<feature type="transmembrane region" description="Helical" evidence="16">
    <location>
        <begin position="433"/>
        <end position="451"/>
    </location>
</feature>
<dbReference type="EMBL" id="KZ819324">
    <property type="protein sequence ID" value="PWN21737.1"/>
    <property type="molecule type" value="Genomic_DNA"/>
</dbReference>
<evidence type="ECO:0000256" key="14">
    <source>
        <dbReference type="ARBA" id="ARBA00032575"/>
    </source>
</evidence>
<evidence type="ECO:0000313" key="17">
    <source>
        <dbReference type="EMBL" id="PWN21737.1"/>
    </source>
</evidence>